<protein>
    <submittedName>
        <fullName evidence="1">Uncharacterized protein</fullName>
    </submittedName>
</protein>
<proteinExistence type="predicted"/>
<organism evidence="1 2">
    <name type="scientific">Kribbella yunnanensis</name>
    <dbReference type="NCBI Taxonomy" id="190194"/>
    <lineage>
        <taxon>Bacteria</taxon>
        <taxon>Bacillati</taxon>
        <taxon>Actinomycetota</taxon>
        <taxon>Actinomycetes</taxon>
        <taxon>Propionibacteriales</taxon>
        <taxon>Kribbellaceae</taxon>
        <taxon>Kribbella</taxon>
    </lineage>
</organism>
<evidence type="ECO:0000313" key="1">
    <source>
        <dbReference type="EMBL" id="GAA1698325.1"/>
    </source>
</evidence>
<dbReference type="EMBL" id="BAAANF010000017">
    <property type="protein sequence ID" value="GAA1698325.1"/>
    <property type="molecule type" value="Genomic_DNA"/>
</dbReference>
<comment type="caution">
    <text evidence="1">The sequence shown here is derived from an EMBL/GenBank/DDBJ whole genome shotgun (WGS) entry which is preliminary data.</text>
</comment>
<gene>
    <name evidence="1" type="ORF">GCM10009745_50890</name>
</gene>
<name>A0ABP4U4G2_9ACTN</name>
<reference evidence="2" key="1">
    <citation type="journal article" date="2019" name="Int. J. Syst. Evol. Microbiol.">
        <title>The Global Catalogue of Microorganisms (GCM) 10K type strain sequencing project: providing services to taxonomists for standard genome sequencing and annotation.</title>
        <authorList>
            <consortium name="The Broad Institute Genomics Platform"/>
            <consortium name="The Broad Institute Genome Sequencing Center for Infectious Disease"/>
            <person name="Wu L."/>
            <person name="Ma J."/>
        </authorList>
    </citation>
    <scope>NUCLEOTIDE SEQUENCE [LARGE SCALE GENOMIC DNA]</scope>
    <source>
        <strain evidence="2">JCM 14307</strain>
    </source>
</reference>
<dbReference type="Proteomes" id="UP001500280">
    <property type="component" value="Unassembled WGS sequence"/>
</dbReference>
<evidence type="ECO:0000313" key="2">
    <source>
        <dbReference type="Proteomes" id="UP001500280"/>
    </source>
</evidence>
<sequence length="84" mass="9273">MPAELGVGVQVPAQLDCGLADFLDPGKDIRDQQVMTHARDCDTRPESFTLRYGAGRSVIVPQELRKCDESAGHFPVSRSSWRSN</sequence>
<accession>A0ABP4U4G2</accession>
<keyword evidence="2" id="KW-1185">Reference proteome</keyword>